<dbReference type="SUPFAM" id="SSF52980">
    <property type="entry name" value="Restriction endonuclease-like"/>
    <property type="match status" value="1"/>
</dbReference>
<accession>A0A645B4E0</accession>
<sequence length="264" mass="30273">MFPKQKDIEIPLLKAVINNGGYTKPKDIYKLIAKEFKCLTKEDLEIRLANGDNKWQNTVQWVRQALVSKGELSNKKKGIWEITKQGIERVESKQHSNNNLVSVEIDYIENIILEYNRNLKEQLRNKLYNMDSLEFEQFSKLLLQEHGFEKDSIKLTKKGPDGGIDGYGKIKLAGISEINVAFQCKKWKGNVGRSIVQEFRGNIQGKYEKGIIFTTGGFKRGVDLLSDQIGAVPIVMINGEQIVELMIEKDIMVNKKSIYLYELK</sequence>
<protein>
    <recommendedName>
        <fullName evidence="4">Mrr restriction system protein</fullName>
    </recommendedName>
</protein>
<proteinExistence type="predicted"/>
<dbReference type="EMBL" id="VSSQ01016567">
    <property type="protein sequence ID" value="MPM58033.1"/>
    <property type="molecule type" value="Genomic_DNA"/>
</dbReference>
<dbReference type="InterPro" id="IPR011335">
    <property type="entry name" value="Restrct_endonuc-II-like"/>
</dbReference>
<dbReference type="PANTHER" id="PTHR30015:SF7">
    <property type="entry name" value="TYPE IV METHYL-DIRECTED RESTRICTION ENZYME ECOKMRR"/>
    <property type="match status" value="1"/>
</dbReference>
<dbReference type="GO" id="GO:0003677">
    <property type="term" value="F:DNA binding"/>
    <property type="evidence" value="ECO:0007669"/>
    <property type="project" value="InterPro"/>
</dbReference>
<dbReference type="GO" id="GO:0015666">
    <property type="term" value="F:restriction endodeoxyribonuclease activity"/>
    <property type="evidence" value="ECO:0007669"/>
    <property type="project" value="TreeGrafter"/>
</dbReference>
<comment type="caution">
    <text evidence="3">The sequence shown here is derived from an EMBL/GenBank/DDBJ whole genome shotgun (WGS) entry which is preliminary data.</text>
</comment>
<evidence type="ECO:0000313" key="3">
    <source>
        <dbReference type="EMBL" id="MPM58033.1"/>
    </source>
</evidence>
<dbReference type="InterPro" id="IPR007560">
    <property type="entry name" value="Restrct_endonuc_IV_Mrr"/>
</dbReference>
<gene>
    <name evidence="3" type="ORF">SDC9_104862</name>
</gene>
<evidence type="ECO:0000259" key="1">
    <source>
        <dbReference type="Pfam" id="PF04471"/>
    </source>
</evidence>
<feature type="domain" description="Restriction endonuclease type IV Mrr" evidence="1">
    <location>
        <begin position="128"/>
        <end position="246"/>
    </location>
</feature>
<evidence type="ECO:0008006" key="4">
    <source>
        <dbReference type="Google" id="ProtNLM"/>
    </source>
</evidence>
<dbReference type="Pfam" id="PF14338">
    <property type="entry name" value="Mrr_N"/>
    <property type="match status" value="1"/>
</dbReference>
<evidence type="ECO:0000259" key="2">
    <source>
        <dbReference type="Pfam" id="PF14338"/>
    </source>
</evidence>
<dbReference type="PANTHER" id="PTHR30015">
    <property type="entry name" value="MRR RESTRICTION SYSTEM PROTEIN"/>
    <property type="match status" value="1"/>
</dbReference>
<dbReference type="Gene3D" id="3.40.1350.10">
    <property type="match status" value="1"/>
</dbReference>
<organism evidence="3">
    <name type="scientific">bioreactor metagenome</name>
    <dbReference type="NCBI Taxonomy" id="1076179"/>
    <lineage>
        <taxon>unclassified sequences</taxon>
        <taxon>metagenomes</taxon>
        <taxon>ecological metagenomes</taxon>
    </lineage>
</organism>
<feature type="domain" description="Restriction system protein Mrr-like N-terminal" evidence="2">
    <location>
        <begin position="9"/>
        <end position="90"/>
    </location>
</feature>
<dbReference type="Pfam" id="PF04471">
    <property type="entry name" value="Mrr_cat"/>
    <property type="match status" value="1"/>
</dbReference>
<dbReference type="InterPro" id="IPR025745">
    <property type="entry name" value="Mrr-like_N_dom"/>
</dbReference>
<name>A0A645B4E0_9ZZZZ</name>
<reference evidence="3" key="1">
    <citation type="submission" date="2019-08" db="EMBL/GenBank/DDBJ databases">
        <authorList>
            <person name="Kucharzyk K."/>
            <person name="Murdoch R.W."/>
            <person name="Higgins S."/>
            <person name="Loffler F."/>
        </authorList>
    </citation>
    <scope>NUCLEOTIDE SEQUENCE</scope>
</reference>
<dbReference type="AlphaFoldDB" id="A0A645B4E0"/>
<dbReference type="InterPro" id="IPR011856">
    <property type="entry name" value="tRNA_endonuc-like_dom_sf"/>
</dbReference>
<dbReference type="GO" id="GO:0009307">
    <property type="term" value="P:DNA restriction-modification system"/>
    <property type="evidence" value="ECO:0007669"/>
    <property type="project" value="InterPro"/>
</dbReference>
<dbReference type="InterPro" id="IPR052906">
    <property type="entry name" value="Type_IV_Methyl-Rstrct_Enzyme"/>
</dbReference>